<name>A0A8H7ACC8_9EURO</name>
<gene>
    <name evidence="1" type="ORF">GJ744_001610</name>
</gene>
<reference evidence="1" key="1">
    <citation type="submission" date="2020-02" db="EMBL/GenBank/DDBJ databases">
        <authorList>
            <person name="Palmer J.M."/>
        </authorList>
    </citation>
    <scope>NUCLEOTIDE SEQUENCE</scope>
    <source>
        <strain evidence="1">EPUS1.4</strain>
        <tissue evidence="1">Thallus</tissue>
    </source>
</reference>
<dbReference type="EMBL" id="JAACFV010000124">
    <property type="protein sequence ID" value="KAF7504889.1"/>
    <property type="molecule type" value="Genomic_DNA"/>
</dbReference>
<evidence type="ECO:0000313" key="2">
    <source>
        <dbReference type="Proteomes" id="UP000606974"/>
    </source>
</evidence>
<accession>A0A8H7ACC8</accession>
<dbReference type="AlphaFoldDB" id="A0A8H7ACC8"/>
<comment type="caution">
    <text evidence="1">The sequence shown here is derived from an EMBL/GenBank/DDBJ whole genome shotgun (WGS) entry which is preliminary data.</text>
</comment>
<proteinExistence type="predicted"/>
<protein>
    <submittedName>
        <fullName evidence="1">Uncharacterized protein</fullName>
    </submittedName>
</protein>
<evidence type="ECO:0000313" key="1">
    <source>
        <dbReference type="EMBL" id="KAF7504889.1"/>
    </source>
</evidence>
<keyword evidence="2" id="KW-1185">Reference proteome</keyword>
<sequence length="56" mass="6014">MIPQRAGASLECLKTDTCSSPLTGVDPRKWGYFGSASQSHRVASQVEEAAAKDRDC</sequence>
<organism evidence="1 2">
    <name type="scientific">Endocarpon pusillum</name>
    <dbReference type="NCBI Taxonomy" id="364733"/>
    <lineage>
        <taxon>Eukaryota</taxon>
        <taxon>Fungi</taxon>
        <taxon>Dikarya</taxon>
        <taxon>Ascomycota</taxon>
        <taxon>Pezizomycotina</taxon>
        <taxon>Eurotiomycetes</taxon>
        <taxon>Chaetothyriomycetidae</taxon>
        <taxon>Verrucariales</taxon>
        <taxon>Verrucariaceae</taxon>
        <taxon>Endocarpon</taxon>
    </lineage>
</organism>
<dbReference type="Proteomes" id="UP000606974">
    <property type="component" value="Unassembled WGS sequence"/>
</dbReference>